<evidence type="ECO:0000256" key="6">
    <source>
        <dbReference type="ARBA" id="ARBA00023136"/>
    </source>
</evidence>
<evidence type="ECO:0000256" key="3">
    <source>
        <dbReference type="ARBA" id="ARBA00022679"/>
    </source>
</evidence>
<evidence type="ECO:0000313" key="10">
    <source>
        <dbReference type="EMBL" id="OZG51075.1"/>
    </source>
</evidence>
<sequence>MGARALGQNLAVGDHDSSAKQDSESRQTAGEYRFFDGTWLSDPQFEETGGQHHPAGGVLSAPKWQLAFQLVVCLGDILSMLISTLLIFLVWHRSYETLIRWGAEGPAVFVVLSCALWILCLYLCGAYNRHVMGEGYDLYTKIANSSIMNFVMVSAASYFLNVDTPRSLAVFTALLGGCITCVMRCLLRNVLRRARSRGECAYDALIIGSPEGIRACLKMLRDNPAAGYRPVAVSAVKRGKTNIDSRGHVDSHLRPTVFEPQTKQENMLRRLPFNSHLARTASQYGIKTVLVADAIDRSSVAMRALALSVESQGIELALSVDVADVAGAELRVRQVPGMQILTARLSQYTVWARFWKRFFDIVLSSMALVILAIPMAIVAFLVHREDGGPAIYTQKRVGLYGKQFTIYKFRSMRTDSDQIRERLIKESGQQDRFIFKMKDDPRITKIGKFIRKTSIDELPQFFNVLKGDMSLVGPRPPLPEEVARYGSLYSSRLLVKPGITGAWQVSGRSDLSAEESERLDVSYVENWSLTGDFVILCKTVKVVLVGQGSY</sequence>
<dbReference type="EMBL" id="MWWQ01000010">
    <property type="protein sequence ID" value="OZG51075.1"/>
    <property type="molecule type" value="Genomic_DNA"/>
</dbReference>
<feature type="transmembrane region" description="Helical" evidence="8">
    <location>
        <begin position="361"/>
        <end position="382"/>
    </location>
</feature>
<organism evidence="10 11">
    <name type="scientific">Pseudoscardovia suis</name>
    <dbReference type="NCBI Taxonomy" id="987063"/>
    <lineage>
        <taxon>Bacteria</taxon>
        <taxon>Bacillati</taxon>
        <taxon>Actinomycetota</taxon>
        <taxon>Actinomycetes</taxon>
        <taxon>Bifidobacteriales</taxon>
        <taxon>Bifidobacteriaceae</taxon>
        <taxon>Pseudoscardovia</taxon>
    </lineage>
</organism>
<dbReference type="PANTHER" id="PTHR30576">
    <property type="entry name" value="COLANIC BIOSYNTHESIS UDP-GLUCOSE LIPID CARRIER TRANSFERASE"/>
    <property type="match status" value="1"/>
</dbReference>
<evidence type="ECO:0000256" key="8">
    <source>
        <dbReference type="SAM" id="Phobius"/>
    </source>
</evidence>
<dbReference type="Pfam" id="PF13727">
    <property type="entry name" value="CoA_binding_3"/>
    <property type="match status" value="1"/>
</dbReference>
<keyword evidence="11" id="KW-1185">Reference proteome</keyword>
<evidence type="ECO:0000259" key="9">
    <source>
        <dbReference type="Pfam" id="PF02397"/>
    </source>
</evidence>
<evidence type="ECO:0000256" key="4">
    <source>
        <dbReference type="ARBA" id="ARBA00022692"/>
    </source>
</evidence>
<comment type="similarity">
    <text evidence="2">Belongs to the bacterial sugar transferase family.</text>
</comment>
<name>A0A261EW59_9BIFI</name>
<proteinExistence type="inferred from homology"/>
<evidence type="ECO:0000313" key="11">
    <source>
        <dbReference type="Proteomes" id="UP000216454"/>
    </source>
</evidence>
<dbReference type="InterPro" id="IPR003362">
    <property type="entry name" value="Bact_transf"/>
</dbReference>
<dbReference type="Proteomes" id="UP000216454">
    <property type="component" value="Unassembled WGS sequence"/>
</dbReference>
<dbReference type="InterPro" id="IPR017475">
    <property type="entry name" value="EPS_sugar_tfrase"/>
</dbReference>
<protein>
    <submittedName>
        <fullName evidence="10">Undecaprenyl-phosphate galactosephosphotransferase</fullName>
    </submittedName>
</protein>
<keyword evidence="3 10" id="KW-0808">Transferase</keyword>
<evidence type="ECO:0000256" key="5">
    <source>
        <dbReference type="ARBA" id="ARBA00022989"/>
    </source>
</evidence>
<keyword evidence="5 8" id="KW-1133">Transmembrane helix</keyword>
<feature type="transmembrane region" description="Helical" evidence="8">
    <location>
        <begin position="66"/>
        <end position="91"/>
    </location>
</feature>
<dbReference type="AlphaFoldDB" id="A0A261EW59"/>
<keyword evidence="4 8" id="KW-0812">Transmembrane</keyword>
<dbReference type="PANTHER" id="PTHR30576:SF10">
    <property type="entry name" value="SLL5057 PROTEIN"/>
    <property type="match status" value="1"/>
</dbReference>
<evidence type="ECO:0000256" key="1">
    <source>
        <dbReference type="ARBA" id="ARBA00004141"/>
    </source>
</evidence>
<evidence type="ECO:0000256" key="2">
    <source>
        <dbReference type="ARBA" id="ARBA00006464"/>
    </source>
</evidence>
<comment type="caution">
    <text evidence="10">The sequence shown here is derived from an EMBL/GenBank/DDBJ whole genome shotgun (WGS) entry which is preliminary data.</text>
</comment>
<reference evidence="10 11" key="1">
    <citation type="journal article" date="2017" name="BMC Genomics">
        <title>Comparative genomic and phylogenomic analyses of the Bifidobacteriaceae family.</title>
        <authorList>
            <person name="Lugli G.A."/>
            <person name="Milani C."/>
            <person name="Turroni F."/>
            <person name="Duranti S."/>
            <person name="Mancabelli L."/>
            <person name="Mangifesta M."/>
            <person name="Ferrario C."/>
            <person name="Modesto M."/>
            <person name="Mattarelli P."/>
            <person name="Jiri K."/>
            <person name="van Sinderen D."/>
            <person name="Ventura M."/>
        </authorList>
    </citation>
    <scope>NUCLEOTIDE SEQUENCE [LARGE SCALE GENOMIC DNA]</scope>
    <source>
        <strain evidence="10 11">DSM 24744</strain>
    </source>
</reference>
<comment type="subcellular location">
    <subcellularLocation>
        <location evidence="1">Membrane</location>
        <topology evidence="1">Multi-pass membrane protein</topology>
    </subcellularLocation>
</comment>
<gene>
    <name evidence="10" type="ORF">PSSU_1143</name>
</gene>
<evidence type="ECO:0000256" key="7">
    <source>
        <dbReference type="SAM" id="MobiDB-lite"/>
    </source>
</evidence>
<dbReference type="NCBIfam" id="TIGR03025">
    <property type="entry name" value="EPS_sugtrans"/>
    <property type="match status" value="1"/>
</dbReference>
<feature type="transmembrane region" description="Helical" evidence="8">
    <location>
        <begin position="106"/>
        <end position="126"/>
    </location>
</feature>
<feature type="transmembrane region" description="Helical" evidence="8">
    <location>
        <begin position="166"/>
        <end position="187"/>
    </location>
</feature>
<dbReference type="GO" id="GO:0016020">
    <property type="term" value="C:membrane"/>
    <property type="evidence" value="ECO:0007669"/>
    <property type="project" value="UniProtKB-SubCell"/>
</dbReference>
<accession>A0A261EW59</accession>
<feature type="compositionally biased region" description="Basic and acidic residues" evidence="7">
    <location>
        <begin position="13"/>
        <end position="25"/>
    </location>
</feature>
<dbReference type="GO" id="GO:0016780">
    <property type="term" value="F:phosphotransferase activity, for other substituted phosphate groups"/>
    <property type="evidence" value="ECO:0007669"/>
    <property type="project" value="TreeGrafter"/>
</dbReference>
<feature type="region of interest" description="Disordered" evidence="7">
    <location>
        <begin position="1"/>
        <end position="27"/>
    </location>
</feature>
<feature type="domain" description="Bacterial sugar transferase" evidence="9">
    <location>
        <begin position="356"/>
        <end position="544"/>
    </location>
</feature>
<keyword evidence="6 8" id="KW-0472">Membrane</keyword>
<dbReference type="Pfam" id="PF02397">
    <property type="entry name" value="Bac_transf"/>
    <property type="match status" value="1"/>
</dbReference>
<feature type="transmembrane region" description="Helical" evidence="8">
    <location>
        <begin position="138"/>
        <end position="160"/>
    </location>
</feature>